<dbReference type="InterPro" id="IPR051893">
    <property type="entry name" value="HCARs"/>
</dbReference>
<dbReference type="Pfam" id="PF00001">
    <property type="entry name" value="7tm_1"/>
    <property type="match status" value="1"/>
</dbReference>
<keyword evidence="12" id="KW-1185">Reference proteome</keyword>
<keyword evidence="3 9" id="KW-1133">Transmembrane helix</keyword>
<reference evidence="11" key="1">
    <citation type="submission" date="2021-05" db="EMBL/GenBank/DDBJ databases">
        <authorList>
            <person name="Tigano A."/>
        </authorList>
    </citation>
    <scope>NUCLEOTIDE SEQUENCE</scope>
</reference>
<evidence type="ECO:0000256" key="8">
    <source>
        <dbReference type="RuleBase" id="RU000688"/>
    </source>
</evidence>
<comment type="similarity">
    <text evidence="8">Belongs to the G-protein coupled receptor 1 family.</text>
</comment>
<feature type="transmembrane region" description="Helical" evidence="9">
    <location>
        <begin position="250"/>
        <end position="276"/>
    </location>
</feature>
<dbReference type="EMBL" id="CAJRST010039999">
    <property type="protein sequence ID" value="CAG6017987.1"/>
    <property type="molecule type" value="Genomic_DNA"/>
</dbReference>
<dbReference type="InterPro" id="IPR017452">
    <property type="entry name" value="GPCR_Rhodpsn_7TM"/>
</dbReference>
<evidence type="ECO:0000256" key="4">
    <source>
        <dbReference type="ARBA" id="ARBA00023040"/>
    </source>
</evidence>
<gene>
    <name evidence="11" type="ORF">MMEN_LOCUS20949</name>
</gene>
<dbReference type="OrthoDB" id="10055255at2759"/>
<comment type="subcellular location">
    <subcellularLocation>
        <location evidence="1">Membrane</location>
        <topology evidence="1">Multi-pass membrane protein</topology>
    </subcellularLocation>
</comment>
<organism evidence="11 12">
    <name type="scientific">Menidia menidia</name>
    <name type="common">Atlantic silverside</name>
    <dbReference type="NCBI Taxonomy" id="238744"/>
    <lineage>
        <taxon>Eukaryota</taxon>
        <taxon>Metazoa</taxon>
        <taxon>Chordata</taxon>
        <taxon>Craniata</taxon>
        <taxon>Vertebrata</taxon>
        <taxon>Euteleostomi</taxon>
        <taxon>Actinopterygii</taxon>
        <taxon>Neopterygii</taxon>
        <taxon>Teleostei</taxon>
        <taxon>Neoteleostei</taxon>
        <taxon>Acanthomorphata</taxon>
        <taxon>Ovalentaria</taxon>
        <taxon>Atherinomorphae</taxon>
        <taxon>Atheriniformes</taxon>
        <taxon>Atherinopsidae</taxon>
        <taxon>Menidiinae</taxon>
        <taxon>Menidia</taxon>
    </lineage>
</organism>
<feature type="non-terminal residue" evidence="11">
    <location>
        <position position="338"/>
    </location>
</feature>
<feature type="domain" description="G-protein coupled receptors family 1 profile" evidence="10">
    <location>
        <begin position="58"/>
        <end position="311"/>
    </location>
</feature>
<protein>
    <submittedName>
        <fullName evidence="11">(Atlantic silverside) hypothetical protein</fullName>
    </submittedName>
</protein>
<dbReference type="SUPFAM" id="SSF81321">
    <property type="entry name" value="Family A G protein-coupled receptor-like"/>
    <property type="match status" value="1"/>
</dbReference>
<accession>A0A8S4C1U3</accession>
<keyword evidence="6 8" id="KW-0675">Receptor</keyword>
<feature type="transmembrane region" description="Helical" evidence="9">
    <location>
        <begin position="158"/>
        <end position="176"/>
    </location>
</feature>
<dbReference type="PANTHER" id="PTHR46048:SF10">
    <property type="entry name" value="HYDROXYCARBOXYLIC ACID RECEPTOR 1-4-RELATED"/>
    <property type="match status" value="1"/>
</dbReference>
<evidence type="ECO:0000256" key="3">
    <source>
        <dbReference type="ARBA" id="ARBA00022989"/>
    </source>
</evidence>
<dbReference type="PRINTS" id="PR00237">
    <property type="entry name" value="GPCRRHODOPSN"/>
</dbReference>
<evidence type="ECO:0000256" key="7">
    <source>
        <dbReference type="ARBA" id="ARBA00023224"/>
    </source>
</evidence>
<evidence type="ECO:0000256" key="2">
    <source>
        <dbReference type="ARBA" id="ARBA00022692"/>
    </source>
</evidence>
<sequence length="338" mass="38957">PREVHVVVCLLNAQVPCLTSASADMSYNETGSQLPHHDVGNMFLQIFLIIELIVGLPGILVALWIFCLRMKKWKSHEIFLFNLVLADFLLLMSVPFRLDTHSRNDNWRFGSTWCRINLYMLSVNRSASIAFMTVVAAHRYFKVLRPHHPISRLTRTQAVALTGLAWTVAVAFRIPLLTVDLLQKSGNISLCRSFHSYEVIPAPILGYYVSYTAEFFLPWFFLIFSSVSISCHLRRRRLDRQARVQRAIRALIVISTVFTLCFMPSVVTGLAAWYIKNAYPEDFSMYNLWTHLFMISISFTYLNSALDPLIYFYSSSTYRDTLKNSFVKRRRIRAAGKS</sequence>
<name>A0A8S4C1U3_9TELE</name>
<evidence type="ECO:0000256" key="1">
    <source>
        <dbReference type="ARBA" id="ARBA00004141"/>
    </source>
</evidence>
<comment type="caution">
    <text evidence="11">The sequence shown here is derived from an EMBL/GenBank/DDBJ whole genome shotgun (WGS) entry which is preliminary data.</text>
</comment>
<dbReference type="PROSITE" id="PS00237">
    <property type="entry name" value="G_PROTEIN_RECEP_F1_1"/>
    <property type="match status" value="1"/>
</dbReference>
<feature type="transmembrane region" description="Helical" evidence="9">
    <location>
        <begin position="42"/>
        <end position="66"/>
    </location>
</feature>
<proteinExistence type="inferred from homology"/>
<dbReference type="AlphaFoldDB" id="A0A8S4C1U3"/>
<keyword evidence="4 8" id="KW-0297">G-protein coupled receptor</keyword>
<keyword evidence="2 8" id="KW-0812">Transmembrane</keyword>
<keyword evidence="7 8" id="KW-0807">Transducer</keyword>
<evidence type="ECO:0000256" key="6">
    <source>
        <dbReference type="ARBA" id="ARBA00023170"/>
    </source>
</evidence>
<dbReference type="GO" id="GO:0004930">
    <property type="term" value="F:G protein-coupled receptor activity"/>
    <property type="evidence" value="ECO:0007669"/>
    <property type="project" value="UniProtKB-KW"/>
</dbReference>
<dbReference type="GO" id="GO:0005886">
    <property type="term" value="C:plasma membrane"/>
    <property type="evidence" value="ECO:0007669"/>
    <property type="project" value="TreeGrafter"/>
</dbReference>
<feature type="transmembrane region" description="Helical" evidence="9">
    <location>
        <begin position="205"/>
        <end position="229"/>
    </location>
</feature>
<feature type="transmembrane region" description="Helical" evidence="9">
    <location>
        <begin position="288"/>
        <end position="313"/>
    </location>
</feature>
<keyword evidence="5 9" id="KW-0472">Membrane</keyword>
<feature type="transmembrane region" description="Helical" evidence="9">
    <location>
        <begin position="116"/>
        <end position="137"/>
    </location>
</feature>
<evidence type="ECO:0000313" key="12">
    <source>
        <dbReference type="Proteomes" id="UP000677803"/>
    </source>
</evidence>
<dbReference type="PROSITE" id="PS50262">
    <property type="entry name" value="G_PROTEIN_RECEP_F1_2"/>
    <property type="match status" value="1"/>
</dbReference>
<evidence type="ECO:0000256" key="9">
    <source>
        <dbReference type="SAM" id="Phobius"/>
    </source>
</evidence>
<dbReference type="InterPro" id="IPR000276">
    <property type="entry name" value="GPCR_Rhodpsn"/>
</dbReference>
<dbReference type="PANTHER" id="PTHR46048">
    <property type="entry name" value="HYDROXYCARBOXYLIC ACID RECEPTOR 2"/>
    <property type="match status" value="1"/>
</dbReference>
<evidence type="ECO:0000256" key="5">
    <source>
        <dbReference type="ARBA" id="ARBA00023136"/>
    </source>
</evidence>
<dbReference type="Gene3D" id="1.20.1070.10">
    <property type="entry name" value="Rhodopsin 7-helix transmembrane proteins"/>
    <property type="match status" value="1"/>
</dbReference>
<evidence type="ECO:0000259" key="10">
    <source>
        <dbReference type="PROSITE" id="PS50262"/>
    </source>
</evidence>
<feature type="transmembrane region" description="Helical" evidence="9">
    <location>
        <begin position="78"/>
        <end position="96"/>
    </location>
</feature>
<dbReference type="Proteomes" id="UP000677803">
    <property type="component" value="Unassembled WGS sequence"/>
</dbReference>
<evidence type="ECO:0000313" key="11">
    <source>
        <dbReference type="EMBL" id="CAG6017987.1"/>
    </source>
</evidence>